<dbReference type="EMBL" id="MTEJ01000090">
    <property type="protein sequence ID" value="OQX11332.1"/>
    <property type="molecule type" value="Genomic_DNA"/>
</dbReference>
<dbReference type="AlphaFoldDB" id="A0A1Y1QQS9"/>
<dbReference type="GO" id="GO:0046654">
    <property type="term" value="P:tetrahydrofolate biosynthetic process"/>
    <property type="evidence" value="ECO:0007669"/>
    <property type="project" value="UniProtKB-UniPathway"/>
</dbReference>
<evidence type="ECO:0000256" key="3">
    <source>
        <dbReference type="ARBA" id="ARBA00022679"/>
    </source>
</evidence>
<accession>A0A1Y1QQS9</accession>
<dbReference type="InterPro" id="IPR035907">
    <property type="entry name" value="Hppk_sf"/>
</dbReference>
<feature type="domain" description="7,8-dihydro-6-hydroxymethylpterin-pyrophosphokinase" evidence="8">
    <location>
        <begin position="5"/>
        <end position="128"/>
    </location>
</feature>
<evidence type="ECO:0000256" key="6">
    <source>
        <dbReference type="ARBA" id="ARBA00022840"/>
    </source>
</evidence>
<keyword evidence="4" id="KW-0547">Nucleotide-binding</keyword>
<proteinExistence type="predicted"/>
<name>A0A1Y1QQS9_9GAMM</name>
<dbReference type="InterPro" id="IPR000550">
    <property type="entry name" value="Hppk"/>
</dbReference>
<dbReference type="Proteomes" id="UP000192491">
    <property type="component" value="Unassembled WGS sequence"/>
</dbReference>
<keyword evidence="7" id="KW-0289">Folate biosynthesis</keyword>
<gene>
    <name evidence="9" type="ORF">BWK73_18010</name>
</gene>
<reference evidence="9 10" key="1">
    <citation type="submission" date="2017-01" db="EMBL/GenBank/DDBJ databases">
        <title>Novel large sulfur bacteria in the metagenomes of groundwater-fed chemosynthetic microbial mats in the Lake Huron basin.</title>
        <authorList>
            <person name="Sharrar A.M."/>
            <person name="Flood B.E."/>
            <person name="Bailey J.V."/>
            <person name="Jones D.S."/>
            <person name="Biddanda B."/>
            <person name="Ruberg S.A."/>
            <person name="Marcus D.N."/>
            <person name="Dick G.J."/>
        </authorList>
    </citation>
    <scope>NUCLEOTIDE SEQUENCE [LARGE SCALE GENOMIC DNA]</scope>
    <source>
        <strain evidence="9">A8</strain>
    </source>
</reference>
<keyword evidence="5 9" id="KW-0418">Kinase</keyword>
<evidence type="ECO:0000256" key="1">
    <source>
        <dbReference type="ARBA" id="ARBA00005051"/>
    </source>
</evidence>
<dbReference type="SUPFAM" id="SSF55083">
    <property type="entry name" value="6-hydroxymethyl-7,8-dihydropterin pyrophosphokinase, HPPK"/>
    <property type="match status" value="1"/>
</dbReference>
<keyword evidence="6" id="KW-0067">ATP-binding</keyword>
<dbReference type="GO" id="GO:0046656">
    <property type="term" value="P:folic acid biosynthetic process"/>
    <property type="evidence" value="ECO:0007669"/>
    <property type="project" value="UniProtKB-KW"/>
</dbReference>
<evidence type="ECO:0000313" key="9">
    <source>
        <dbReference type="EMBL" id="OQX11332.1"/>
    </source>
</evidence>
<comment type="caution">
    <text evidence="9">The sequence shown here is derived from an EMBL/GenBank/DDBJ whole genome shotgun (WGS) entry which is preliminary data.</text>
</comment>
<dbReference type="CDD" id="cd00483">
    <property type="entry name" value="HPPK"/>
    <property type="match status" value="1"/>
</dbReference>
<evidence type="ECO:0000256" key="4">
    <source>
        <dbReference type="ARBA" id="ARBA00022741"/>
    </source>
</evidence>
<organism evidence="9 10">
    <name type="scientific">Thiothrix lacustris</name>
    <dbReference type="NCBI Taxonomy" id="525917"/>
    <lineage>
        <taxon>Bacteria</taxon>
        <taxon>Pseudomonadati</taxon>
        <taxon>Pseudomonadota</taxon>
        <taxon>Gammaproteobacteria</taxon>
        <taxon>Thiotrichales</taxon>
        <taxon>Thiotrichaceae</taxon>
        <taxon>Thiothrix</taxon>
    </lineage>
</organism>
<dbReference type="PANTHER" id="PTHR43071">
    <property type="entry name" value="2-AMINO-4-HYDROXY-6-HYDROXYMETHYLDIHYDROPTERIDINE PYROPHOSPHOKINASE"/>
    <property type="match status" value="1"/>
</dbReference>
<sequence>MATVYLSLGSNQQRERNLCSCLQRLRQDFTAVVCSTVYETAAVGFNGEAFLNLVVRCTTSYTPEALQTYLRTLEDAHGRVRNGEKYSPRTLDVDLLLYDDLNQQPEQNLPHSDILRYPFVLFPLLELDSELIHPALRCSLQTLISTTGLSRDSLHPFTLDCGHQAENLTRN</sequence>
<dbReference type="PANTHER" id="PTHR43071:SF2">
    <property type="entry name" value="2-AMINO-4-HYDROXY-6-HYDROXYMETHYLDIHYDROPTERIDINE PYROPHOSPHOKINASE"/>
    <property type="match status" value="1"/>
</dbReference>
<protein>
    <recommendedName>
        <fullName evidence="2">2-amino-4-hydroxy-6-hydroxymethyldihydropteridine diphosphokinase</fullName>
        <ecNumber evidence="2">2.7.6.3</ecNumber>
    </recommendedName>
</protein>
<dbReference type="NCBIfam" id="TIGR01498">
    <property type="entry name" value="folK"/>
    <property type="match status" value="1"/>
</dbReference>
<evidence type="ECO:0000256" key="7">
    <source>
        <dbReference type="ARBA" id="ARBA00022909"/>
    </source>
</evidence>
<evidence type="ECO:0000259" key="8">
    <source>
        <dbReference type="Pfam" id="PF01288"/>
    </source>
</evidence>
<dbReference type="Gene3D" id="3.30.70.560">
    <property type="entry name" value="7,8-Dihydro-6-hydroxymethylpterin-pyrophosphokinase HPPK"/>
    <property type="match status" value="1"/>
</dbReference>
<evidence type="ECO:0000313" key="10">
    <source>
        <dbReference type="Proteomes" id="UP000192491"/>
    </source>
</evidence>
<dbReference type="Pfam" id="PF01288">
    <property type="entry name" value="HPPK"/>
    <property type="match status" value="1"/>
</dbReference>
<keyword evidence="3" id="KW-0808">Transferase</keyword>
<dbReference type="GO" id="GO:0005524">
    <property type="term" value="F:ATP binding"/>
    <property type="evidence" value="ECO:0007669"/>
    <property type="project" value="UniProtKB-KW"/>
</dbReference>
<dbReference type="GO" id="GO:0003848">
    <property type="term" value="F:2-amino-4-hydroxy-6-hydroxymethyldihydropteridine diphosphokinase activity"/>
    <property type="evidence" value="ECO:0007669"/>
    <property type="project" value="UniProtKB-EC"/>
</dbReference>
<dbReference type="UniPathway" id="UPA00077">
    <property type="reaction ID" value="UER00155"/>
</dbReference>
<dbReference type="EC" id="2.7.6.3" evidence="2"/>
<evidence type="ECO:0000256" key="2">
    <source>
        <dbReference type="ARBA" id="ARBA00013253"/>
    </source>
</evidence>
<evidence type="ECO:0000256" key="5">
    <source>
        <dbReference type="ARBA" id="ARBA00022777"/>
    </source>
</evidence>
<dbReference type="GO" id="GO:0016301">
    <property type="term" value="F:kinase activity"/>
    <property type="evidence" value="ECO:0007669"/>
    <property type="project" value="UniProtKB-KW"/>
</dbReference>
<comment type="pathway">
    <text evidence="1">Cofactor biosynthesis; tetrahydrofolate biosynthesis; 2-amino-4-hydroxy-6-hydroxymethyl-7,8-dihydropteridine diphosphate from 7,8-dihydroneopterin triphosphate: step 4/4.</text>
</comment>